<comment type="caution">
    <text evidence="5">The sequence shown here is derived from an EMBL/GenBank/DDBJ whole genome shotgun (WGS) entry which is preliminary data.</text>
</comment>
<protein>
    <recommendedName>
        <fullName evidence="4">ABC transporter domain-containing protein</fullName>
    </recommendedName>
</protein>
<evidence type="ECO:0000256" key="1">
    <source>
        <dbReference type="ARBA" id="ARBA00022741"/>
    </source>
</evidence>
<proteinExistence type="predicted"/>
<dbReference type="OrthoDB" id="6500128at2759"/>
<gene>
    <name evidence="5" type="ORF">BB560_006309</name>
</gene>
<feature type="domain" description="ABC transporter" evidence="4">
    <location>
        <begin position="3"/>
        <end position="37"/>
    </location>
</feature>
<dbReference type="EMBL" id="MBFS01003068">
    <property type="protein sequence ID" value="PVU89256.1"/>
    <property type="molecule type" value="Genomic_DNA"/>
</dbReference>
<evidence type="ECO:0000256" key="3">
    <source>
        <dbReference type="SAM" id="MobiDB-lite"/>
    </source>
</evidence>
<keyword evidence="1" id="KW-0547">Nucleotide-binding</keyword>
<dbReference type="Proteomes" id="UP000245609">
    <property type="component" value="Unassembled WGS sequence"/>
</dbReference>
<evidence type="ECO:0000256" key="2">
    <source>
        <dbReference type="ARBA" id="ARBA00022840"/>
    </source>
</evidence>
<dbReference type="GO" id="GO:0005524">
    <property type="term" value="F:ATP binding"/>
    <property type="evidence" value="ECO:0007669"/>
    <property type="project" value="UniProtKB-KW"/>
</dbReference>
<feature type="region of interest" description="Disordered" evidence="3">
    <location>
        <begin position="183"/>
        <end position="202"/>
    </location>
</feature>
<keyword evidence="6" id="KW-1185">Reference proteome</keyword>
<dbReference type="InterPro" id="IPR027417">
    <property type="entry name" value="P-loop_NTPase"/>
</dbReference>
<reference evidence="5 6" key="1">
    <citation type="journal article" date="2018" name="MBio">
        <title>Comparative Genomics Reveals the Core Gene Toolbox for the Fungus-Insect Symbiosis.</title>
        <authorList>
            <person name="Wang Y."/>
            <person name="Stata M."/>
            <person name="Wang W."/>
            <person name="Stajich J.E."/>
            <person name="White M.M."/>
            <person name="Moncalvo J.M."/>
        </authorList>
    </citation>
    <scope>NUCLEOTIDE SEQUENCE [LARGE SCALE GENOMIC DNA]</scope>
    <source>
        <strain evidence="5 6">SC-DP-2</strain>
    </source>
</reference>
<dbReference type="AlphaFoldDB" id="A0A2T9YAA0"/>
<evidence type="ECO:0000259" key="4">
    <source>
        <dbReference type="Pfam" id="PF00005"/>
    </source>
</evidence>
<dbReference type="InterPro" id="IPR003439">
    <property type="entry name" value="ABC_transporter-like_ATP-bd"/>
</dbReference>
<dbReference type="GO" id="GO:0016887">
    <property type="term" value="F:ATP hydrolysis activity"/>
    <property type="evidence" value="ECO:0007669"/>
    <property type="project" value="InterPro"/>
</dbReference>
<organism evidence="5 6">
    <name type="scientific">Smittium megazygosporum</name>
    <dbReference type="NCBI Taxonomy" id="133381"/>
    <lineage>
        <taxon>Eukaryota</taxon>
        <taxon>Fungi</taxon>
        <taxon>Fungi incertae sedis</taxon>
        <taxon>Zoopagomycota</taxon>
        <taxon>Kickxellomycotina</taxon>
        <taxon>Harpellomycetes</taxon>
        <taxon>Harpellales</taxon>
        <taxon>Legeriomycetaceae</taxon>
        <taxon>Smittium</taxon>
    </lineage>
</organism>
<dbReference type="PANTHER" id="PTHR24223">
    <property type="entry name" value="ATP-BINDING CASSETTE SUB-FAMILY C"/>
    <property type="match status" value="1"/>
</dbReference>
<dbReference type="STRING" id="133381.A0A2T9YAA0"/>
<dbReference type="SUPFAM" id="SSF52540">
    <property type="entry name" value="P-loop containing nucleoside triphosphate hydrolases"/>
    <property type="match status" value="1"/>
</dbReference>
<evidence type="ECO:0000313" key="6">
    <source>
        <dbReference type="Proteomes" id="UP000245609"/>
    </source>
</evidence>
<keyword evidence="2" id="KW-0067">ATP-binding</keyword>
<dbReference type="GO" id="GO:0042626">
    <property type="term" value="F:ATPase-coupled transmembrane transporter activity"/>
    <property type="evidence" value="ECO:0007669"/>
    <property type="project" value="TreeGrafter"/>
</dbReference>
<dbReference type="InterPro" id="IPR050173">
    <property type="entry name" value="ABC_transporter_C-like"/>
</dbReference>
<accession>A0A2T9YAA0</accession>
<dbReference type="Pfam" id="PF00005">
    <property type="entry name" value="ABC_tran"/>
    <property type="match status" value="1"/>
</dbReference>
<sequence>MVNEGGSNLSLGQRQLVALSRALLRKSKLVIFDEATASVDFETDQKIQTTIRGTGFGNGTMLVIAHRLKSIMDFDRILLFDKGKIAGFGTPFELITTNKLFQNICEMKVWANHFGALAVDKTGDSQNGSKWEQIWDHPQCIFSECNQGVTWIEMILALKDTPNGKASGIDAIPSEIYKLVQTDSDEDGYQHSRTSPKEGENV</sequence>
<dbReference type="GO" id="GO:0016020">
    <property type="term" value="C:membrane"/>
    <property type="evidence" value="ECO:0007669"/>
    <property type="project" value="TreeGrafter"/>
</dbReference>
<name>A0A2T9YAA0_9FUNG</name>
<dbReference type="Gene3D" id="3.40.50.300">
    <property type="entry name" value="P-loop containing nucleotide triphosphate hydrolases"/>
    <property type="match status" value="1"/>
</dbReference>
<evidence type="ECO:0000313" key="5">
    <source>
        <dbReference type="EMBL" id="PVU89256.1"/>
    </source>
</evidence>